<keyword evidence="1" id="KW-1133">Transmembrane helix</keyword>
<gene>
    <name evidence="2" type="ORF">GCM10010357_15420</name>
</gene>
<sequence>MVWIGYLAAWIVFTVLGFRKIEAPPRQVGFSLVLLAVAIIGTWWMPGILPGVCVFGVGTIATLVRMYPAWRELPPALD</sequence>
<evidence type="ECO:0000313" key="3">
    <source>
        <dbReference type="Proteomes" id="UP001500879"/>
    </source>
</evidence>
<protein>
    <recommendedName>
        <fullName evidence="4">DUF2484 family protein</fullName>
    </recommendedName>
</protein>
<dbReference type="RefSeq" id="WP_344021317.1">
    <property type="nucleotide sequence ID" value="NZ_BAAABX010000015.1"/>
</dbReference>
<proteinExistence type="predicted"/>
<reference evidence="3" key="1">
    <citation type="journal article" date="2019" name="Int. J. Syst. Evol. Microbiol.">
        <title>The Global Catalogue of Microorganisms (GCM) 10K type strain sequencing project: providing services to taxonomists for standard genome sequencing and annotation.</title>
        <authorList>
            <consortium name="The Broad Institute Genomics Platform"/>
            <consortium name="The Broad Institute Genome Sequencing Center for Infectious Disease"/>
            <person name="Wu L."/>
            <person name="Ma J."/>
        </authorList>
    </citation>
    <scope>NUCLEOTIDE SEQUENCE [LARGE SCALE GENOMIC DNA]</scope>
    <source>
        <strain evidence="3">JCM 4788</strain>
    </source>
</reference>
<dbReference type="EMBL" id="BAAABX010000015">
    <property type="protein sequence ID" value="GAA0395318.1"/>
    <property type="molecule type" value="Genomic_DNA"/>
</dbReference>
<keyword evidence="3" id="KW-1185">Reference proteome</keyword>
<keyword evidence="1" id="KW-0812">Transmembrane</keyword>
<evidence type="ECO:0000313" key="2">
    <source>
        <dbReference type="EMBL" id="GAA0395318.1"/>
    </source>
</evidence>
<organism evidence="2 3">
    <name type="scientific">Streptomyces luteireticuli</name>
    <dbReference type="NCBI Taxonomy" id="173858"/>
    <lineage>
        <taxon>Bacteria</taxon>
        <taxon>Bacillati</taxon>
        <taxon>Actinomycetota</taxon>
        <taxon>Actinomycetes</taxon>
        <taxon>Kitasatosporales</taxon>
        <taxon>Streptomycetaceae</taxon>
        <taxon>Streptomyces</taxon>
    </lineage>
</organism>
<comment type="caution">
    <text evidence="2">The sequence shown here is derived from an EMBL/GenBank/DDBJ whole genome shotgun (WGS) entry which is preliminary data.</text>
</comment>
<evidence type="ECO:0000256" key="1">
    <source>
        <dbReference type="SAM" id="Phobius"/>
    </source>
</evidence>
<accession>A0ABP3IA63</accession>
<dbReference type="Proteomes" id="UP001500879">
    <property type="component" value="Unassembled WGS sequence"/>
</dbReference>
<name>A0ABP3IA63_9ACTN</name>
<evidence type="ECO:0008006" key="4">
    <source>
        <dbReference type="Google" id="ProtNLM"/>
    </source>
</evidence>
<feature type="transmembrane region" description="Helical" evidence="1">
    <location>
        <begin position="27"/>
        <end position="45"/>
    </location>
</feature>
<keyword evidence="1" id="KW-0472">Membrane</keyword>